<feature type="transmembrane region" description="Helical" evidence="5">
    <location>
        <begin position="164"/>
        <end position="185"/>
    </location>
</feature>
<evidence type="ECO:0000313" key="9">
    <source>
        <dbReference type="Proteomes" id="UP001225378"/>
    </source>
</evidence>
<evidence type="ECO:0000256" key="5">
    <source>
        <dbReference type="SAM" id="Phobius"/>
    </source>
</evidence>
<feature type="domain" description="DUF5935" evidence="7">
    <location>
        <begin position="1"/>
        <end position="186"/>
    </location>
</feature>
<dbReference type="Pfam" id="PF19358">
    <property type="entry name" value="DUF5935"/>
    <property type="match status" value="1"/>
</dbReference>
<reference evidence="8 9" key="1">
    <citation type="journal article" date="2024" name="Microbiology">
        <title>Methylomarinum rosea sp. nov., a novel halophilic methanotrophic bacterium from the hypersaline Lake Elton.</title>
        <authorList>
            <person name="Suleimanov R.Z."/>
            <person name="Oshkin I.Y."/>
            <person name="Danilova O.V."/>
            <person name="Suzina N.E."/>
            <person name="Dedysh S.N."/>
        </authorList>
    </citation>
    <scope>NUCLEOTIDE SEQUENCE [LARGE SCALE GENOMIC DNA]</scope>
    <source>
        <strain evidence="8 9">Ch1-1</strain>
    </source>
</reference>
<evidence type="ECO:0000256" key="2">
    <source>
        <dbReference type="ARBA" id="ARBA00022692"/>
    </source>
</evidence>
<sequence>MRDIFVTLVVFGTLPFILQRPYIGILLWEWLGYMNPHKLSWGFAHDFPFAQITAITILISMFLSKEPKNIPWTIETRVLMLFIIWMFVTTIFSMYPAFAWMQWDKVWKIQLMTFVTIILMQSKWRVQAMIWVTALSIGFYGFKGGIFTILTGGSYAVYGPSGTFIYGNNEIGLALIMVIPLIRYLQLTTDNNFLRQGLLITMWLCVISVIGTQSRGALVGLSVMGMFLIIKSRKKFFLILLVIILMPAIFNFMPESWHSRMSTIQSYENDASAMGRINAWWMAYNLAKDNFFGGGYECFIYPSFVLYAPNPRDAHDAHSIYFEVLGEHGFIGLSLFLLLGMLTLHSARKIIKEAKQFEETKWMSDLAAMLQVSLIGYAASGAFLGLAYFDLYYHMVAIIVICKVLLSKQQLESSQQDMKNNYRVNALKAEI</sequence>
<keyword evidence="3 5" id="KW-1133">Transmembrane helix</keyword>
<dbReference type="InterPro" id="IPR045979">
    <property type="entry name" value="DUF5935"/>
</dbReference>
<feature type="transmembrane region" description="Helical" evidence="5">
    <location>
        <begin position="43"/>
        <end position="64"/>
    </location>
</feature>
<dbReference type="InterPro" id="IPR051533">
    <property type="entry name" value="WaaL-like"/>
</dbReference>
<dbReference type="AlphaFoldDB" id="A0AAU7NPJ2"/>
<evidence type="ECO:0000256" key="1">
    <source>
        <dbReference type="ARBA" id="ARBA00004141"/>
    </source>
</evidence>
<comment type="subcellular location">
    <subcellularLocation>
        <location evidence="1">Membrane</location>
        <topology evidence="1">Multi-pass membrane protein</topology>
    </subcellularLocation>
</comment>
<feature type="transmembrane region" description="Helical" evidence="5">
    <location>
        <begin position="366"/>
        <end position="385"/>
    </location>
</feature>
<dbReference type="EMBL" id="CP157743">
    <property type="protein sequence ID" value="XBS18882.1"/>
    <property type="molecule type" value="Genomic_DNA"/>
</dbReference>
<accession>A0AAU7NPJ2</accession>
<dbReference type="InterPro" id="IPR007016">
    <property type="entry name" value="O-antigen_ligase-rel_domated"/>
</dbReference>
<keyword evidence="2 5" id="KW-0812">Transmembrane</keyword>
<name>A0AAU7NPJ2_9GAMM</name>
<dbReference type="NCBIfam" id="TIGR03097">
    <property type="entry name" value="PEP_O_lig_1"/>
    <property type="match status" value="1"/>
</dbReference>
<dbReference type="PANTHER" id="PTHR37422">
    <property type="entry name" value="TEICHURONIC ACID BIOSYNTHESIS PROTEIN TUAE"/>
    <property type="match status" value="1"/>
</dbReference>
<dbReference type="Pfam" id="PF04932">
    <property type="entry name" value="Wzy_C"/>
    <property type="match status" value="1"/>
</dbReference>
<keyword evidence="9" id="KW-1185">Reference proteome</keyword>
<dbReference type="GO" id="GO:0016020">
    <property type="term" value="C:membrane"/>
    <property type="evidence" value="ECO:0007669"/>
    <property type="project" value="UniProtKB-SubCell"/>
</dbReference>
<evidence type="ECO:0000256" key="4">
    <source>
        <dbReference type="ARBA" id="ARBA00023136"/>
    </source>
</evidence>
<feature type="transmembrane region" description="Helical" evidence="5">
    <location>
        <begin position="129"/>
        <end position="158"/>
    </location>
</feature>
<evidence type="ECO:0000259" key="6">
    <source>
        <dbReference type="Pfam" id="PF04932"/>
    </source>
</evidence>
<feature type="transmembrane region" description="Helical" evidence="5">
    <location>
        <begin position="236"/>
        <end position="253"/>
    </location>
</feature>
<keyword evidence="8" id="KW-0436">Ligase</keyword>
<evidence type="ECO:0000259" key="7">
    <source>
        <dbReference type="Pfam" id="PF19358"/>
    </source>
</evidence>
<dbReference type="Proteomes" id="UP001225378">
    <property type="component" value="Chromosome"/>
</dbReference>
<feature type="transmembrane region" description="Helical" evidence="5">
    <location>
        <begin position="76"/>
        <end position="100"/>
    </location>
</feature>
<keyword evidence="4 5" id="KW-0472">Membrane</keyword>
<evidence type="ECO:0000256" key="3">
    <source>
        <dbReference type="ARBA" id="ARBA00022989"/>
    </source>
</evidence>
<dbReference type="PANTHER" id="PTHR37422:SF13">
    <property type="entry name" value="LIPOPOLYSACCHARIDE BIOSYNTHESIS PROTEIN PA4999-RELATED"/>
    <property type="match status" value="1"/>
</dbReference>
<proteinExistence type="predicted"/>
<feature type="domain" description="O-antigen ligase-related" evidence="6">
    <location>
        <begin position="201"/>
        <end position="337"/>
    </location>
</feature>
<dbReference type="RefSeq" id="WP_349431065.1">
    <property type="nucleotide sequence ID" value="NZ_CP157743.1"/>
</dbReference>
<dbReference type="KEGG" id="mech:Q9L42_010890"/>
<gene>
    <name evidence="8" type="ORF">Q9L42_010890</name>
</gene>
<organism evidence="8 9">
    <name type="scientific">Methylomarinum roseum</name>
    <dbReference type="NCBI Taxonomy" id="3067653"/>
    <lineage>
        <taxon>Bacteria</taxon>
        <taxon>Pseudomonadati</taxon>
        <taxon>Pseudomonadota</taxon>
        <taxon>Gammaproteobacteria</taxon>
        <taxon>Methylococcales</taxon>
        <taxon>Methylococcaceae</taxon>
        <taxon>Methylomarinum</taxon>
    </lineage>
</organism>
<dbReference type="InterPro" id="IPR017528">
    <property type="entry name" value="CHP03097O-antigen_lig-rel"/>
</dbReference>
<evidence type="ECO:0000313" key="8">
    <source>
        <dbReference type="EMBL" id="XBS18882.1"/>
    </source>
</evidence>
<protein>
    <submittedName>
        <fullName evidence="8">O-glycosylation ligase, exosortase A system-associated</fullName>
    </submittedName>
</protein>
<dbReference type="GO" id="GO:0016874">
    <property type="term" value="F:ligase activity"/>
    <property type="evidence" value="ECO:0007669"/>
    <property type="project" value="UniProtKB-KW"/>
</dbReference>
<feature type="transmembrane region" description="Helical" evidence="5">
    <location>
        <begin position="328"/>
        <end position="345"/>
    </location>
</feature>
<feature type="transmembrane region" description="Helical" evidence="5">
    <location>
        <begin position="197"/>
        <end position="230"/>
    </location>
</feature>